<sequence length="282" mass="32434">MKTILLPTDFSENSWNAIEYALKLFKNQECTFYILNTYIPSIYHMNYMPSSVAYTGVTDALKESSLKNLAYIARKISEEFSNEKHHVETVSSLNMLVSEIRSLIREKSIDIIVMGTQGATGAIEKILGTNTMTVINDIECPTIAVPEGFKFDKIEKILFPTDFQLFYLPYHVDPIVNIAQLHEAHIDILHVLAKDFKELDDVQDKNRLRLKSFLKGTNNTFLYTEYEEIPKAVDTFLMKNPTDLIVMMNNKNSFFDNVFFKPIINKIGFHLKVPFLVIPSKK</sequence>
<dbReference type="InterPro" id="IPR006015">
    <property type="entry name" value="Universal_stress_UspA"/>
</dbReference>
<keyword evidence="4" id="KW-1185">Reference proteome</keyword>
<reference evidence="3 4" key="1">
    <citation type="submission" date="2024-05" db="EMBL/GenBank/DDBJ databases">
        <authorList>
            <person name="Duchaud E."/>
        </authorList>
    </citation>
    <scope>NUCLEOTIDE SEQUENCE [LARGE SCALE GENOMIC DNA]</scope>
    <source>
        <strain evidence="3">Ena-SAMPLE-TAB-13-05-2024-13:56:06:370-140308</strain>
    </source>
</reference>
<comment type="caution">
    <text evidence="3">The sequence shown here is derived from an EMBL/GenBank/DDBJ whole genome shotgun (WGS) entry which is preliminary data.</text>
</comment>
<dbReference type="Pfam" id="PF00582">
    <property type="entry name" value="Usp"/>
    <property type="match status" value="1"/>
</dbReference>
<evidence type="ECO:0000313" key="3">
    <source>
        <dbReference type="EMBL" id="CAL2104229.1"/>
    </source>
</evidence>
<dbReference type="PRINTS" id="PR01438">
    <property type="entry name" value="UNVRSLSTRESS"/>
</dbReference>
<dbReference type="PANTHER" id="PTHR46268">
    <property type="entry name" value="STRESS RESPONSE PROTEIN NHAX"/>
    <property type="match status" value="1"/>
</dbReference>
<dbReference type="InterPro" id="IPR014729">
    <property type="entry name" value="Rossmann-like_a/b/a_fold"/>
</dbReference>
<dbReference type="PANTHER" id="PTHR46268:SF6">
    <property type="entry name" value="UNIVERSAL STRESS PROTEIN UP12"/>
    <property type="match status" value="1"/>
</dbReference>
<evidence type="ECO:0000313" key="4">
    <source>
        <dbReference type="Proteomes" id="UP001497527"/>
    </source>
</evidence>
<proteinExistence type="inferred from homology"/>
<feature type="domain" description="UspA" evidence="2">
    <location>
        <begin position="1"/>
        <end position="146"/>
    </location>
</feature>
<dbReference type="RefSeq" id="WP_348718508.1">
    <property type="nucleotide sequence ID" value="NZ_CAXJIO010000015.1"/>
</dbReference>
<comment type="similarity">
    <text evidence="1">Belongs to the universal stress protein A family.</text>
</comment>
<protein>
    <submittedName>
        <fullName evidence="3">Universal stress protein</fullName>
    </submittedName>
</protein>
<dbReference type="Gene3D" id="3.40.50.620">
    <property type="entry name" value="HUPs"/>
    <property type="match status" value="2"/>
</dbReference>
<dbReference type="EMBL" id="CAXJIO010000015">
    <property type="protein sequence ID" value="CAL2104229.1"/>
    <property type="molecule type" value="Genomic_DNA"/>
</dbReference>
<accession>A0ABP1F0Z5</accession>
<organism evidence="3 4">
    <name type="scientific">Tenacibaculum polynesiense</name>
    <dbReference type="NCBI Taxonomy" id="3137857"/>
    <lineage>
        <taxon>Bacteria</taxon>
        <taxon>Pseudomonadati</taxon>
        <taxon>Bacteroidota</taxon>
        <taxon>Flavobacteriia</taxon>
        <taxon>Flavobacteriales</taxon>
        <taxon>Flavobacteriaceae</taxon>
        <taxon>Tenacibaculum</taxon>
    </lineage>
</organism>
<name>A0ABP1F0Z5_9FLAO</name>
<dbReference type="Proteomes" id="UP001497527">
    <property type="component" value="Unassembled WGS sequence"/>
</dbReference>
<dbReference type="SUPFAM" id="SSF52402">
    <property type="entry name" value="Adenine nucleotide alpha hydrolases-like"/>
    <property type="match status" value="2"/>
</dbReference>
<gene>
    <name evidence="3" type="ORF">T190423A01A_60166</name>
</gene>
<dbReference type="InterPro" id="IPR006016">
    <property type="entry name" value="UspA"/>
</dbReference>
<evidence type="ECO:0000259" key="2">
    <source>
        <dbReference type="Pfam" id="PF00582"/>
    </source>
</evidence>
<evidence type="ECO:0000256" key="1">
    <source>
        <dbReference type="ARBA" id="ARBA00008791"/>
    </source>
</evidence>
<dbReference type="CDD" id="cd00293">
    <property type="entry name" value="USP-like"/>
    <property type="match status" value="1"/>
</dbReference>